<dbReference type="GO" id="GO:0050772">
    <property type="term" value="P:positive regulation of axonogenesis"/>
    <property type="evidence" value="ECO:0007669"/>
    <property type="project" value="TreeGrafter"/>
</dbReference>
<dbReference type="GO" id="GO:0002116">
    <property type="term" value="C:semaphorin receptor complex"/>
    <property type="evidence" value="ECO:0007669"/>
    <property type="project" value="TreeGrafter"/>
</dbReference>
<proteinExistence type="predicted"/>
<gene>
    <name evidence="3" type="primary">plxnb2a.1</name>
</gene>
<evidence type="ECO:0000313" key="3">
    <source>
        <dbReference type="Ensembl" id="ENSONIP00000033752.1"/>
    </source>
</evidence>
<dbReference type="GeneTree" id="ENSGT01150000286928"/>
<reference evidence="3" key="3">
    <citation type="submission" date="2025-09" db="UniProtKB">
        <authorList>
            <consortium name="Ensembl"/>
        </authorList>
    </citation>
    <scope>IDENTIFICATION</scope>
</reference>
<reference evidence="4" key="1">
    <citation type="submission" date="2012-01" db="EMBL/GenBank/DDBJ databases">
        <title>The Genome Sequence of Oreochromis niloticus (Nile Tilapia).</title>
        <authorList>
            <consortium name="Broad Institute Genome Assembly Team"/>
            <consortium name="Broad Institute Sequencing Platform"/>
            <person name="Di Palma F."/>
            <person name="Johnson J."/>
            <person name="Lander E.S."/>
            <person name="Lindblad-Toh K."/>
        </authorList>
    </citation>
    <scope>NUCLEOTIDE SEQUENCE [LARGE SCALE GENOMIC DNA]</scope>
</reference>
<dbReference type="Pfam" id="PF20170">
    <property type="entry name" value="Plexin_RBD"/>
    <property type="match status" value="1"/>
</dbReference>
<dbReference type="GO" id="GO:0007162">
    <property type="term" value="P:negative regulation of cell adhesion"/>
    <property type="evidence" value="ECO:0007669"/>
    <property type="project" value="TreeGrafter"/>
</dbReference>
<evidence type="ECO:0000259" key="1">
    <source>
        <dbReference type="Pfam" id="PF08337"/>
    </source>
</evidence>
<name>A0A669BE85_ORENI</name>
<dbReference type="InterPro" id="IPR046800">
    <property type="entry name" value="Plexin_RBD"/>
</dbReference>
<dbReference type="Gene3D" id="1.10.506.10">
    <property type="entry name" value="GTPase Activation - p120gap, domain 1"/>
    <property type="match status" value="1"/>
</dbReference>
<evidence type="ECO:0000313" key="4">
    <source>
        <dbReference type="Proteomes" id="UP000005207"/>
    </source>
</evidence>
<dbReference type="PANTHER" id="PTHR22625:SF9">
    <property type="entry name" value="PLEXIN-B2"/>
    <property type="match status" value="1"/>
</dbReference>
<dbReference type="InterPro" id="IPR008936">
    <property type="entry name" value="Rho_GTPase_activation_prot"/>
</dbReference>
<feature type="domain" description="Plexin cytoplasmic RhoGTPase-binding" evidence="2">
    <location>
        <begin position="224"/>
        <end position="330"/>
    </location>
</feature>
<dbReference type="Proteomes" id="UP000005207">
    <property type="component" value="Linkage group LG17"/>
</dbReference>
<protein>
    <submittedName>
        <fullName evidence="3">Plexin b2a, tandem duplicate 1</fullName>
    </submittedName>
</protein>
<dbReference type="Gene3D" id="3.10.20.90">
    <property type="entry name" value="Phosphatidylinositol 3-kinase Catalytic Subunit, Chain A, domain 1"/>
    <property type="match status" value="1"/>
</dbReference>
<dbReference type="GO" id="GO:0008360">
    <property type="term" value="P:regulation of cell shape"/>
    <property type="evidence" value="ECO:0007669"/>
    <property type="project" value="TreeGrafter"/>
</dbReference>
<dbReference type="GO" id="GO:0017154">
    <property type="term" value="F:semaphorin receptor activity"/>
    <property type="evidence" value="ECO:0007669"/>
    <property type="project" value="InterPro"/>
</dbReference>
<sequence>MLLFIAVSVYCYRRKSQQAEREYEKVKHQLENLEESVRDRCKKEFTDLMIEMEDHTSDLSEGRIPFLDYKTYTDRNFFLPSKDGANDPMITGKLQIPEARRATVAQALNQFSNLLNSKTFLINFIHTLERRPDFNARSRGYFASLLTVALHGKLEYYTDIMRTLLLELMDEHDRDSVVYFVNVTLMSLFQDTAGEPLYKLFKALKHQIEKGPVDAKMKKAKYTLNDTGLLGDDVEYSVLTLQVLVHGEGPDVTPVKVLNCDTISQVKEKIIDQVYRNLPYSQRPKVESVALEWRPGSTGQILSDLDLTSQKEGRWKRLNTLAHYNVSSASTSCSPVSPAENALLEDDNTFHLVRQPDEIDEVKSKRGSMKDKAMTKAITEIYLTRLLSVKGTLQQFVDNFFRSVLCSSSVVPPAVKYFFDFLDEQAQRHDNVDEETLHIWKTNSLPMRFWVNILRNPHFIFDVHVTEVVDASLHVIAQTFMDACTKTEHKLSRESPSNKLLYAKEISTYKKMVDDYYRGIRQMVPVSDQDMNTHLAEVSRQHTDKLNTQVALHQLYQFASKYYDVIIQSLDEDPAAQNKQLTLRLQQVAAALENKVTDL</sequence>
<dbReference type="Ensembl" id="ENSONIT00000042116.1">
    <property type="protein sequence ID" value="ENSONIP00000033752.1"/>
    <property type="gene ID" value="ENSONIG00000017938.2"/>
</dbReference>
<feature type="domain" description="Plexin cytoplasmic RasGAP" evidence="1">
    <location>
        <begin position="64"/>
        <end position="565"/>
    </location>
</feature>
<dbReference type="SUPFAM" id="SSF48350">
    <property type="entry name" value="GTPase activation domain, GAP"/>
    <property type="match status" value="1"/>
</dbReference>
<dbReference type="InterPro" id="IPR013548">
    <property type="entry name" value="Plexin_cytoplasmic_RasGAP_dom"/>
</dbReference>
<dbReference type="GO" id="GO:0005886">
    <property type="term" value="C:plasma membrane"/>
    <property type="evidence" value="ECO:0007669"/>
    <property type="project" value="TreeGrafter"/>
</dbReference>
<organism evidence="3 4">
    <name type="scientific">Oreochromis niloticus</name>
    <name type="common">Nile tilapia</name>
    <name type="synonym">Tilapia nilotica</name>
    <dbReference type="NCBI Taxonomy" id="8128"/>
    <lineage>
        <taxon>Eukaryota</taxon>
        <taxon>Metazoa</taxon>
        <taxon>Chordata</taxon>
        <taxon>Craniata</taxon>
        <taxon>Vertebrata</taxon>
        <taxon>Euteleostomi</taxon>
        <taxon>Actinopterygii</taxon>
        <taxon>Neopterygii</taxon>
        <taxon>Teleostei</taxon>
        <taxon>Neoteleostei</taxon>
        <taxon>Acanthomorphata</taxon>
        <taxon>Ovalentaria</taxon>
        <taxon>Cichlomorphae</taxon>
        <taxon>Cichliformes</taxon>
        <taxon>Cichlidae</taxon>
        <taxon>African cichlids</taxon>
        <taxon>Pseudocrenilabrinae</taxon>
        <taxon>Oreochromini</taxon>
        <taxon>Oreochromis</taxon>
    </lineage>
</organism>
<dbReference type="GO" id="GO:0030334">
    <property type="term" value="P:regulation of cell migration"/>
    <property type="evidence" value="ECO:0007669"/>
    <property type="project" value="TreeGrafter"/>
</dbReference>
<dbReference type="AlphaFoldDB" id="A0A669BE85"/>
<dbReference type="PANTHER" id="PTHR22625">
    <property type="entry name" value="PLEXIN"/>
    <property type="match status" value="1"/>
</dbReference>
<reference evidence="3" key="2">
    <citation type="submission" date="2025-08" db="UniProtKB">
        <authorList>
            <consortium name="Ensembl"/>
        </authorList>
    </citation>
    <scope>IDENTIFICATION</scope>
</reference>
<accession>A0A669BE85</accession>
<keyword evidence="4" id="KW-1185">Reference proteome</keyword>
<dbReference type="Pfam" id="PF08337">
    <property type="entry name" value="Plexin_cytopl"/>
    <property type="match status" value="1"/>
</dbReference>
<dbReference type="InterPro" id="IPR031148">
    <property type="entry name" value="Plexin"/>
</dbReference>
<evidence type="ECO:0000259" key="2">
    <source>
        <dbReference type="Pfam" id="PF20170"/>
    </source>
</evidence>